<protein>
    <submittedName>
        <fullName evidence="8">DMT family transporter</fullName>
    </submittedName>
</protein>
<dbReference type="Pfam" id="PF00892">
    <property type="entry name" value="EamA"/>
    <property type="match status" value="1"/>
</dbReference>
<dbReference type="InterPro" id="IPR050638">
    <property type="entry name" value="AA-Vitamin_Transporters"/>
</dbReference>
<dbReference type="SUPFAM" id="SSF103481">
    <property type="entry name" value="Multidrug resistance efflux transporter EmrE"/>
    <property type="match status" value="2"/>
</dbReference>
<feature type="domain" description="EamA" evidence="7">
    <location>
        <begin position="22"/>
        <end position="143"/>
    </location>
</feature>
<feature type="transmembrane region" description="Helical" evidence="6">
    <location>
        <begin position="102"/>
        <end position="122"/>
    </location>
</feature>
<accession>A0ABD5PE34</accession>
<feature type="transmembrane region" description="Helical" evidence="6">
    <location>
        <begin position="234"/>
        <end position="253"/>
    </location>
</feature>
<evidence type="ECO:0000256" key="3">
    <source>
        <dbReference type="ARBA" id="ARBA00022989"/>
    </source>
</evidence>
<comment type="caution">
    <text evidence="8">The sequence shown here is derived from an EMBL/GenBank/DDBJ whole genome shotgun (WGS) entry which is preliminary data.</text>
</comment>
<evidence type="ECO:0000256" key="2">
    <source>
        <dbReference type="ARBA" id="ARBA00022692"/>
    </source>
</evidence>
<feature type="transmembrane region" description="Helical" evidence="6">
    <location>
        <begin position="161"/>
        <end position="180"/>
    </location>
</feature>
<evidence type="ECO:0000313" key="8">
    <source>
        <dbReference type="EMBL" id="MFC4359190.1"/>
    </source>
</evidence>
<keyword evidence="2 6" id="KW-0812">Transmembrane</keyword>
<dbReference type="PANTHER" id="PTHR32322:SF2">
    <property type="entry name" value="EAMA DOMAIN-CONTAINING PROTEIN"/>
    <property type="match status" value="1"/>
</dbReference>
<evidence type="ECO:0000256" key="1">
    <source>
        <dbReference type="ARBA" id="ARBA00004141"/>
    </source>
</evidence>
<feature type="transmembrane region" description="Helical" evidence="6">
    <location>
        <begin position="76"/>
        <end position="96"/>
    </location>
</feature>
<dbReference type="EMBL" id="JBHSDS010000008">
    <property type="protein sequence ID" value="MFC4359190.1"/>
    <property type="molecule type" value="Genomic_DNA"/>
</dbReference>
<keyword evidence="3 6" id="KW-1133">Transmembrane helix</keyword>
<evidence type="ECO:0000313" key="9">
    <source>
        <dbReference type="Proteomes" id="UP001595921"/>
    </source>
</evidence>
<feature type="transmembrane region" description="Helical" evidence="6">
    <location>
        <begin position="192"/>
        <end position="214"/>
    </location>
</feature>
<dbReference type="InterPro" id="IPR037185">
    <property type="entry name" value="EmrE-like"/>
</dbReference>
<dbReference type="Proteomes" id="UP001595921">
    <property type="component" value="Unassembled WGS sequence"/>
</dbReference>
<reference evidence="8 9" key="1">
    <citation type="journal article" date="2019" name="Int. J. Syst. Evol. Microbiol.">
        <title>The Global Catalogue of Microorganisms (GCM) 10K type strain sequencing project: providing services to taxonomists for standard genome sequencing and annotation.</title>
        <authorList>
            <consortium name="The Broad Institute Genomics Platform"/>
            <consortium name="The Broad Institute Genome Sequencing Center for Infectious Disease"/>
            <person name="Wu L."/>
            <person name="Ma J."/>
        </authorList>
    </citation>
    <scope>NUCLEOTIDE SEQUENCE [LARGE SCALE GENOMIC DNA]</scope>
    <source>
        <strain evidence="8 9">CGMCC 1.12553</strain>
    </source>
</reference>
<keyword evidence="4 6" id="KW-0472">Membrane</keyword>
<evidence type="ECO:0000256" key="4">
    <source>
        <dbReference type="ARBA" id="ARBA00023136"/>
    </source>
</evidence>
<keyword evidence="9" id="KW-1185">Reference proteome</keyword>
<evidence type="ECO:0000256" key="5">
    <source>
        <dbReference type="SAM" id="MobiDB-lite"/>
    </source>
</evidence>
<dbReference type="RefSeq" id="WP_390208754.1">
    <property type="nucleotide sequence ID" value="NZ_JBHSDS010000008.1"/>
</dbReference>
<dbReference type="InterPro" id="IPR000620">
    <property type="entry name" value="EamA_dom"/>
</dbReference>
<feature type="transmembrane region" description="Helical" evidence="6">
    <location>
        <begin position="129"/>
        <end position="149"/>
    </location>
</feature>
<organism evidence="8 9">
    <name type="scientific">Halobium salinum</name>
    <dbReference type="NCBI Taxonomy" id="1364940"/>
    <lineage>
        <taxon>Archaea</taxon>
        <taxon>Methanobacteriati</taxon>
        <taxon>Methanobacteriota</taxon>
        <taxon>Stenosarchaea group</taxon>
        <taxon>Halobacteria</taxon>
        <taxon>Halobacteriales</taxon>
        <taxon>Haloferacaceae</taxon>
        <taxon>Halobium</taxon>
    </lineage>
</organism>
<feature type="transmembrane region" description="Helical" evidence="6">
    <location>
        <begin position="37"/>
        <end position="56"/>
    </location>
</feature>
<name>A0ABD5PE34_9EURY</name>
<evidence type="ECO:0000259" key="7">
    <source>
        <dbReference type="Pfam" id="PF00892"/>
    </source>
</evidence>
<feature type="region of interest" description="Disordered" evidence="5">
    <location>
        <begin position="270"/>
        <end position="292"/>
    </location>
</feature>
<comment type="subcellular location">
    <subcellularLocation>
        <location evidence="1">Membrane</location>
        <topology evidence="1">Multi-pass membrane protein</topology>
    </subcellularLocation>
</comment>
<dbReference type="GO" id="GO:0016020">
    <property type="term" value="C:membrane"/>
    <property type="evidence" value="ECO:0007669"/>
    <property type="project" value="UniProtKB-SubCell"/>
</dbReference>
<dbReference type="AlphaFoldDB" id="A0ABD5PE34"/>
<evidence type="ECO:0000256" key="6">
    <source>
        <dbReference type="SAM" id="Phobius"/>
    </source>
</evidence>
<sequence length="292" mass="28635">MPVTAPVGPSRSSSRRCSLGVTNFAFLKVALDALPPTVVNALRFTVSAAVLGALYVTRPETGGLTAPLRAAPKRLVTLGLLGSFVYPAAFIVGVDATTAGDAALIAASAPIWTAVFGRLAGIDRLGTRGWVGLAVALAGTLVVAVVGAGGVGGDSSATGSLVGNAPVLLAAVVWGAYTVFSRPVLDSVSSLALTLFGLLAALPALHLLALPAYGDVAWTTVPASAWGALLLGEPVGPVQVGGAALVLCGVLLVRSSKPEPVVAGLGGGAGLAGAASNVGVGEEGNTDEDAGE</sequence>
<dbReference type="PANTHER" id="PTHR32322">
    <property type="entry name" value="INNER MEMBRANE TRANSPORTER"/>
    <property type="match status" value="1"/>
</dbReference>
<proteinExistence type="predicted"/>
<gene>
    <name evidence="8" type="ORF">ACFO0N_14680</name>
</gene>